<sequence>MARLKGRWGLALLAALAWTVLAILVARSEGLSLLVTLVAILVPVLLIAMLGKLAQDIETFREDSADLVDLLDEMQERKSGAPKVTADSASPAFQETLNKLIERQNLTDRALKALLEGREADRTTLQEVAQNTARATTPRPTVKPAASGVPGQPTLPLEAPAADESAAAPGMPDILRALNFPADADDTAGFRAMRRAMADRPVAQLLRAAEDVLNLLAQDGIYTDDIEPSPTDVALWRRFAHGERGEEMAALAGMTDTSALALTRARMRQDEVMRDAALHFMRRFDLMLRDRADDMTDGEVERAIDSRSGRAFMLIAAVTGTFE</sequence>
<reference evidence="3 4" key="1">
    <citation type="submission" date="2018-03" db="EMBL/GenBank/DDBJ databases">
        <authorList>
            <person name="Keele B.F."/>
        </authorList>
    </citation>
    <scope>NUCLEOTIDE SEQUENCE [LARGE SCALE GENOMIC DNA]</scope>
    <source>
        <strain evidence="3 4">CeCT 8812</strain>
    </source>
</reference>
<dbReference type="EMBL" id="OMKW01000002">
    <property type="protein sequence ID" value="SPF28792.1"/>
    <property type="molecule type" value="Genomic_DNA"/>
</dbReference>
<evidence type="ECO:0000313" key="4">
    <source>
        <dbReference type="Proteomes" id="UP000244932"/>
    </source>
</evidence>
<protein>
    <submittedName>
        <fullName evidence="3">Uncharacterized protein</fullName>
    </submittedName>
</protein>
<proteinExistence type="predicted"/>
<name>A0A2R8A986_9RHOB</name>
<feature type="transmembrane region" description="Helical" evidence="2">
    <location>
        <begin position="32"/>
        <end position="51"/>
    </location>
</feature>
<accession>A0A2R8A986</accession>
<dbReference type="Proteomes" id="UP000244932">
    <property type="component" value="Unassembled WGS sequence"/>
</dbReference>
<feature type="region of interest" description="Disordered" evidence="1">
    <location>
        <begin position="129"/>
        <end position="166"/>
    </location>
</feature>
<dbReference type="RefSeq" id="WP_108781552.1">
    <property type="nucleotide sequence ID" value="NZ_OMKW01000002.1"/>
</dbReference>
<keyword evidence="2" id="KW-1133">Transmembrane helix</keyword>
<dbReference type="OrthoDB" id="7833467at2"/>
<evidence type="ECO:0000256" key="2">
    <source>
        <dbReference type="SAM" id="Phobius"/>
    </source>
</evidence>
<keyword evidence="2" id="KW-0812">Transmembrane</keyword>
<organism evidence="3 4">
    <name type="scientific">Pontivivens insulae</name>
    <dbReference type="NCBI Taxonomy" id="1639689"/>
    <lineage>
        <taxon>Bacteria</taxon>
        <taxon>Pseudomonadati</taxon>
        <taxon>Pseudomonadota</taxon>
        <taxon>Alphaproteobacteria</taxon>
        <taxon>Rhodobacterales</taxon>
        <taxon>Paracoccaceae</taxon>
        <taxon>Pontivivens</taxon>
    </lineage>
</organism>
<evidence type="ECO:0000313" key="3">
    <source>
        <dbReference type="EMBL" id="SPF28792.1"/>
    </source>
</evidence>
<feature type="compositionally biased region" description="Polar residues" evidence="1">
    <location>
        <begin position="129"/>
        <end position="139"/>
    </location>
</feature>
<keyword evidence="2" id="KW-0472">Membrane</keyword>
<keyword evidence="4" id="KW-1185">Reference proteome</keyword>
<feature type="compositionally biased region" description="Low complexity" evidence="1">
    <location>
        <begin position="155"/>
        <end position="166"/>
    </location>
</feature>
<gene>
    <name evidence="3" type="ORF">POI8812_01095</name>
</gene>
<evidence type="ECO:0000256" key="1">
    <source>
        <dbReference type="SAM" id="MobiDB-lite"/>
    </source>
</evidence>
<dbReference type="AlphaFoldDB" id="A0A2R8A986"/>